<feature type="compositionally biased region" description="Low complexity" evidence="2">
    <location>
        <begin position="129"/>
        <end position="140"/>
    </location>
</feature>
<evidence type="ECO:0000256" key="1">
    <source>
        <dbReference type="PROSITE-ProRule" id="PRU00176"/>
    </source>
</evidence>
<feature type="compositionally biased region" description="Pro residues" evidence="2">
    <location>
        <begin position="566"/>
        <end position="584"/>
    </location>
</feature>
<dbReference type="Proteomes" id="UP001189429">
    <property type="component" value="Unassembled WGS sequence"/>
</dbReference>
<comment type="caution">
    <text evidence="4">The sequence shown here is derived from an EMBL/GenBank/DDBJ whole genome shotgun (WGS) entry which is preliminary data.</text>
</comment>
<evidence type="ECO:0000256" key="2">
    <source>
        <dbReference type="SAM" id="MobiDB-lite"/>
    </source>
</evidence>
<dbReference type="PROSITE" id="PS50102">
    <property type="entry name" value="RRM"/>
    <property type="match status" value="1"/>
</dbReference>
<dbReference type="EMBL" id="CAUYUJ010019148">
    <property type="protein sequence ID" value="CAK0888932.1"/>
    <property type="molecule type" value="Genomic_DNA"/>
</dbReference>
<dbReference type="InterPro" id="IPR035979">
    <property type="entry name" value="RBD_domain_sf"/>
</dbReference>
<feature type="compositionally biased region" description="Low complexity" evidence="2">
    <location>
        <begin position="503"/>
        <end position="522"/>
    </location>
</feature>
<evidence type="ECO:0000259" key="3">
    <source>
        <dbReference type="PROSITE" id="PS50102"/>
    </source>
</evidence>
<keyword evidence="5" id="KW-1185">Reference proteome</keyword>
<feature type="region of interest" description="Disordered" evidence="2">
    <location>
        <begin position="446"/>
        <end position="527"/>
    </location>
</feature>
<dbReference type="PANTHER" id="PTHR10829:SF25">
    <property type="entry name" value="DREBRIN-LIKE PROTEIN"/>
    <property type="match status" value="1"/>
</dbReference>
<dbReference type="InterPro" id="IPR012677">
    <property type="entry name" value="Nucleotide-bd_a/b_plait_sf"/>
</dbReference>
<organism evidence="4 5">
    <name type="scientific">Prorocentrum cordatum</name>
    <dbReference type="NCBI Taxonomy" id="2364126"/>
    <lineage>
        <taxon>Eukaryota</taxon>
        <taxon>Sar</taxon>
        <taxon>Alveolata</taxon>
        <taxon>Dinophyceae</taxon>
        <taxon>Prorocentrales</taxon>
        <taxon>Prorocentraceae</taxon>
        <taxon>Prorocentrum</taxon>
    </lineage>
</organism>
<reference evidence="4" key="1">
    <citation type="submission" date="2023-10" db="EMBL/GenBank/DDBJ databases">
        <authorList>
            <person name="Chen Y."/>
            <person name="Shah S."/>
            <person name="Dougan E. K."/>
            <person name="Thang M."/>
            <person name="Chan C."/>
        </authorList>
    </citation>
    <scope>NUCLEOTIDE SEQUENCE [LARGE SCALE GENOMIC DNA]</scope>
</reference>
<feature type="domain" description="RRM" evidence="3">
    <location>
        <begin position="322"/>
        <end position="407"/>
    </location>
</feature>
<dbReference type="Gene3D" id="3.30.70.330">
    <property type="match status" value="1"/>
</dbReference>
<protein>
    <recommendedName>
        <fullName evidence="3">RRM domain-containing protein</fullName>
    </recommendedName>
</protein>
<feature type="region of interest" description="Disordered" evidence="2">
    <location>
        <begin position="1"/>
        <end position="200"/>
    </location>
</feature>
<feature type="compositionally biased region" description="Low complexity" evidence="2">
    <location>
        <begin position="448"/>
        <end position="458"/>
    </location>
</feature>
<proteinExistence type="predicted"/>
<feature type="compositionally biased region" description="Gly residues" evidence="2">
    <location>
        <begin position="35"/>
        <end position="47"/>
    </location>
</feature>
<feature type="compositionally biased region" description="Low complexity" evidence="2">
    <location>
        <begin position="622"/>
        <end position="648"/>
    </location>
</feature>
<dbReference type="InterPro" id="IPR000504">
    <property type="entry name" value="RRM_dom"/>
</dbReference>
<sequence>MEPAHLECRGEDSLAKSPEPPGQSEPRAHARPSGTSGGQGSRGGSGQHLGRARERSRSRSPPRRRPSSPAGASGSRRRRPGRSGGVVAGKRSRSRRSSGPARAPRAHTSPEAEGARRQAVVQERRRRGSTGSTGSASSCTSHRRLAGRGGRCGPSSSSGSSSGSGGARGRTPPGDGIGPARHRAGAGGDAEAALSRWDMRPTAQTVREEIEIRNRLALGTLFMELPAFQEMYPSLGDPIVALTLRSAETGPYSFVEFRDDTLASTAILFSGFELRGRSVGIQRPLGYIPAPGGHAKPLDVTPLRQCGLLPMVPSRGNEGKLRQLYFGNLARGRTSPEVIMNLLNPVAQKLAEFRAEDGPAVTNISMGADDVHAFVQFQSQKLATKIMQMFDGQAVFGRCLRVRRTSISPSEASTVAPLELQAVEALMAKLPDKVASTSHVAPFIRQLARPGPSSTPATPAVPPTDPLAMSPVQGAPPSATAASPPPGAPMQTTAAAAPPPPSCEATAQPASAPPQVSAAPLATASSHEATVAEPLAMLPPTGAPLMAASAPPPPRVPEQPAAVVAPPSPRASPQPVTAPSPATAPPATASLQEVPEAQQPPHEAPAQLTLATPQATRGFEEPTSAVAVGATAAPSAAALTPPATSEAPQNPDVLDGMPHGEPAAATAVEAASASPPLLTSLTAL</sequence>
<dbReference type="PANTHER" id="PTHR10829">
    <property type="entry name" value="CORTACTIN AND DREBRIN"/>
    <property type="match status" value="1"/>
</dbReference>
<feature type="compositionally biased region" description="Low complexity" evidence="2">
    <location>
        <begin position="661"/>
        <end position="676"/>
    </location>
</feature>
<dbReference type="SUPFAM" id="SSF54928">
    <property type="entry name" value="RNA-binding domain, RBD"/>
    <property type="match status" value="1"/>
</dbReference>
<evidence type="ECO:0000313" key="5">
    <source>
        <dbReference type="Proteomes" id="UP001189429"/>
    </source>
</evidence>
<feature type="region of interest" description="Disordered" evidence="2">
    <location>
        <begin position="542"/>
        <end position="684"/>
    </location>
</feature>
<evidence type="ECO:0000313" key="4">
    <source>
        <dbReference type="EMBL" id="CAK0888932.1"/>
    </source>
</evidence>
<name>A0ABN9WQK1_9DINO</name>
<feature type="compositionally biased region" description="Low complexity" evidence="2">
    <location>
        <begin position="585"/>
        <end position="607"/>
    </location>
</feature>
<feature type="compositionally biased region" description="Basic and acidic residues" evidence="2">
    <location>
        <begin position="1"/>
        <end position="14"/>
    </location>
</feature>
<accession>A0ABN9WQK1</accession>
<gene>
    <name evidence="4" type="ORF">PCOR1329_LOCUS69612</name>
</gene>
<keyword evidence="1" id="KW-0694">RNA-binding</keyword>